<evidence type="ECO:0000313" key="1">
    <source>
        <dbReference type="EMBL" id="MDK8602361.1"/>
    </source>
</evidence>
<dbReference type="Proteomes" id="UP001225576">
    <property type="component" value="Unassembled WGS sequence"/>
</dbReference>
<comment type="caution">
    <text evidence="1">The sequence shown here is derived from an EMBL/GenBank/DDBJ whole genome shotgun (WGS) entry which is preliminary data.</text>
</comment>
<accession>A0AAW6ZLG5</accession>
<sequence>MATRTLLFDLARLDGVDTTPYRAQVQVSLLRPQQDNETTITTTPLPVAVDGPTRVEVPVTGPGNALVIQWPPHSSQTAKTYHLIPPGDGDLLAATLPLVDRATLAPTAHPEAAWWEHVKGLTDDSPSSLAVDNGDGTITLMIGD</sequence>
<evidence type="ECO:0000313" key="2">
    <source>
        <dbReference type="Proteomes" id="UP001225576"/>
    </source>
</evidence>
<gene>
    <name evidence="1" type="ORF">QP858_07820</name>
</gene>
<protein>
    <submittedName>
        <fullName evidence="1">Uncharacterized protein</fullName>
    </submittedName>
</protein>
<dbReference type="EMBL" id="JASPDQ010000020">
    <property type="protein sequence ID" value="MDK8602361.1"/>
    <property type="molecule type" value="Genomic_DNA"/>
</dbReference>
<dbReference type="RefSeq" id="WP_285170828.1">
    <property type="nucleotide sequence ID" value="NZ_JASPDQ010000020.1"/>
</dbReference>
<organism evidence="1 2">
    <name type="scientific">Trueperella bernardiae</name>
    <dbReference type="NCBI Taxonomy" id="59561"/>
    <lineage>
        <taxon>Bacteria</taxon>
        <taxon>Bacillati</taxon>
        <taxon>Actinomycetota</taxon>
        <taxon>Actinomycetes</taxon>
        <taxon>Actinomycetales</taxon>
        <taxon>Actinomycetaceae</taxon>
        <taxon>Trueperella</taxon>
    </lineage>
</organism>
<dbReference type="AlphaFoldDB" id="A0AAW6ZLG5"/>
<name>A0AAW6ZLG5_9ACTO</name>
<proteinExistence type="predicted"/>
<reference evidence="1" key="1">
    <citation type="submission" date="2023-05" db="EMBL/GenBank/DDBJ databases">
        <title>Genomic Catalog of Human Bladder Bacteria.</title>
        <authorList>
            <person name="Du J."/>
        </authorList>
    </citation>
    <scope>NUCLEOTIDE SEQUENCE</scope>
    <source>
        <strain evidence="1">UMB1304A</strain>
    </source>
</reference>